<gene>
    <name evidence="2" type="ORF">PPERSA_12199</name>
</gene>
<name>A0A0V0R8Z4_PSEPJ</name>
<evidence type="ECO:0000313" key="3">
    <source>
        <dbReference type="Proteomes" id="UP000054937"/>
    </source>
</evidence>
<dbReference type="EMBL" id="LDAU01000018">
    <property type="protein sequence ID" value="KRX10848.1"/>
    <property type="molecule type" value="Genomic_DNA"/>
</dbReference>
<evidence type="ECO:0000313" key="2">
    <source>
        <dbReference type="EMBL" id="KRX10848.1"/>
    </source>
</evidence>
<feature type="region of interest" description="Disordered" evidence="1">
    <location>
        <begin position="40"/>
        <end position="59"/>
    </location>
</feature>
<feature type="compositionally biased region" description="Basic and acidic residues" evidence="1">
    <location>
        <begin position="102"/>
        <end position="113"/>
    </location>
</feature>
<feature type="region of interest" description="Disordered" evidence="1">
    <location>
        <begin position="74"/>
        <end position="125"/>
    </location>
</feature>
<reference evidence="2 3" key="1">
    <citation type="journal article" date="2015" name="Sci. Rep.">
        <title>Genome of the facultative scuticociliatosis pathogen Pseudocohnilembus persalinus provides insight into its virulence through horizontal gene transfer.</title>
        <authorList>
            <person name="Xiong J."/>
            <person name="Wang G."/>
            <person name="Cheng J."/>
            <person name="Tian M."/>
            <person name="Pan X."/>
            <person name="Warren A."/>
            <person name="Jiang C."/>
            <person name="Yuan D."/>
            <person name="Miao W."/>
        </authorList>
    </citation>
    <scope>NUCLEOTIDE SEQUENCE [LARGE SCALE GENOMIC DNA]</scope>
    <source>
        <strain evidence="2">36N120E</strain>
    </source>
</reference>
<keyword evidence="3" id="KW-1185">Reference proteome</keyword>
<proteinExistence type="predicted"/>
<organism evidence="2 3">
    <name type="scientific">Pseudocohnilembus persalinus</name>
    <name type="common">Ciliate</name>
    <dbReference type="NCBI Taxonomy" id="266149"/>
    <lineage>
        <taxon>Eukaryota</taxon>
        <taxon>Sar</taxon>
        <taxon>Alveolata</taxon>
        <taxon>Ciliophora</taxon>
        <taxon>Intramacronucleata</taxon>
        <taxon>Oligohymenophorea</taxon>
        <taxon>Scuticociliatia</taxon>
        <taxon>Philasterida</taxon>
        <taxon>Pseudocohnilembidae</taxon>
        <taxon>Pseudocohnilembus</taxon>
    </lineage>
</organism>
<protein>
    <submittedName>
        <fullName evidence="2">Uncharacterized protein</fullName>
    </submittedName>
</protein>
<feature type="compositionally biased region" description="Low complexity" evidence="1">
    <location>
        <begin position="74"/>
        <end position="100"/>
    </location>
</feature>
<comment type="caution">
    <text evidence="2">The sequence shown here is derived from an EMBL/GenBank/DDBJ whole genome shotgun (WGS) entry which is preliminary data.</text>
</comment>
<sequence length="125" mass="14575">MKLYKVNESQKDFFINSQPNLKSVENIDSINLLAKNLAQSEISPQKQTENKNNDLKNENFHIIPQQQKLFFQSSDNQQINNSISNLNQSNNIFNSNNQNDNENEKSQQEKQNDNQKINSTKIKVY</sequence>
<feature type="compositionally biased region" description="Basic and acidic residues" evidence="1">
    <location>
        <begin position="48"/>
        <end position="59"/>
    </location>
</feature>
<evidence type="ECO:0000256" key="1">
    <source>
        <dbReference type="SAM" id="MobiDB-lite"/>
    </source>
</evidence>
<accession>A0A0V0R8Z4</accession>
<dbReference type="InParanoid" id="A0A0V0R8Z4"/>
<dbReference type="Proteomes" id="UP000054937">
    <property type="component" value="Unassembled WGS sequence"/>
</dbReference>
<dbReference type="AlphaFoldDB" id="A0A0V0R8Z4"/>